<protein>
    <submittedName>
        <fullName evidence="1">Ribosome maturation factor RimM</fullName>
    </submittedName>
</protein>
<keyword evidence="2" id="KW-1185">Reference proteome</keyword>
<evidence type="ECO:0000313" key="1">
    <source>
        <dbReference type="EMBL" id="WAJ27367.1"/>
    </source>
</evidence>
<evidence type="ECO:0000313" key="2">
    <source>
        <dbReference type="Proteomes" id="UP001163223"/>
    </source>
</evidence>
<gene>
    <name evidence="1" type="primary">rimM</name>
    <name evidence="1" type="ORF">OXU80_21340</name>
</gene>
<organism evidence="1 2">
    <name type="scientific">Antarcticirhabdus aurantiaca</name>
    <dbReference type="NCBI Taxonomy" id="2606717"/>
    <lineage>
        <taxon>Bacteria</taxon>
        <taxon>Pseudomonadati</taxon>
        <taxon>Pseudomonadota</taxon>
        <taxon>Alphaproteobacteria</taxon>
        <taxon>Hyphomicrobiales</taxon>
        <taxon>Aurantimonadaceae</taxon>
        <taxon>Antarcticirhabdus</taxon>
    </lineage>
</organism>
<dbReference type="EMBL" id="CP113520">
    <property type="protein sequence ID" value="WAJ27367.1"/>
    <property type="molecule type" value="Genomic_DNA"/>
</dbReference>
<accession>A0ACD4NKN9</accession>
<proteinExistence type="predicted"/>
<name>A0ACD4NKN9_9HYPH</name>
<dbReference type="Proteomes" id="UP001163223">
    <property type="component" value="Chromosome"/>
</dbReference>
<reference evidence="1" key="1">
    <citation type="submission" date="2022-11" db="EMBL/GenBank/DDBJ databases">
        <title>beta-Carotene-producing bacterium, Jeongeuplla avenae sp. nov., alleviates the salt stress of Arabidopsis seedlings.</title>
        <authorList>
            <person name="Jiang L."/>
            <person name="Lee J."/>
        </authorList>
    </citation>
    <scope>NUCLEOTIDE SEQUENCE</scope>
    <source>
        <strain evidence="1">DY_R2A_6</strain>
    </source>
</reference>
<sequence length="186" mass="19366">MKLQNPVLLGIVGGAHGIKGEVRVQSFTDDPEDLGAYGPLSATDGRRFTVASARRQKNVVVVRFKEIADRNAAEALNGTELFVERDVLPAPEESDEFYVEDLVGLAVETIAGEAVGTVVAVHDFGAGDVIEIQPKSGTSVMIPFSEAAVPEIDAEAGLMRVEPVAAGLVDAEPEEGEDGAAGPGAP</sequence>